<comment type="similarity">
    <text evidence="1">Belongs to the metallo-beta-lactamase superfamily. Class-B beta-lactamase family.</text>
</comment>
<keyword evidence="2" id="KW-0732">Signal</keyword>
<dbReference type="EMBL" id="CP010975">
    <property type="protein sequence ID" value="AKE51921.1"/>
    <property type="molecule type" value="Genomic_DNA"/>
</dbReference>
<dbReference type="SUPFAM" id="SSF56281">
    <property type="entry name" value="Metallo-hydrolase/oxidoreductase"/>
    <property type="match status" value="1"/>
</dbReference>
<feature type="signal peptide" evidence="2">
    <location>
        <begin position="1"/>
        <end position="24"/>
    </location>
</feature>
<sequence length="271" mass="30173">MLNPSKFKTSLVTLLFFTSITLEAKEVDLIPYEKVSDDFYVLLADGYGSNVGIKVTNDGLIIVDTMLAKSNQSLMATIESISEKPAKLVVNTHDHMDHTGNNKSFIELGAAKHTHGEMSNNDLNIVTTNVASHSSNDLLVYFPDSNVLMMGDSFTNNWYPTFWAGGLAGQTVIIDKALELANKDTTVVPGHGFITNTEGLKRYKENATNWVNRIMELHHQGLSTEDIAKDEALNNLLKRFANGVRPVKDLKRMMEHFINKTIEVELKLSTK</sequence>
<organism evidence="4 5">
    <name type="scientific">Kangiella geojedonensis</name>
    <dbReference type="NCBI Taxonomy" id="914150"/>
    <lineage>
        <taxon>Bacteria</taxon>
        <taxon>Pseudomonadati</taxon>
        <taxon>Pseudomonadota</taxon>
        <taxon>Gammaproteobacteria</taxon>
        <taxon>Kangiellales</taxon>
        <taxon>Kangiellaceae</taxon>
        <taxon>Kangiella</taxon>
    </lineage>
</organism>
<evidence type="ECO:0000313" key="4">
    <source>
        <dbReference type="EMBL" id="AKE51921.1"/>
    </source>
</evidence>
<evidence type="ECO:0000313" key="5">
    <source>
        <dbReference type="Proteomes" id="UP000034071"/>
    </source>
</evidence>
<name>A0A0F6RCC9_9GAMM</name>
<dbReference type="InterPro" id="IPR036866">
    <property type="entry name" value="RibonucZ/Hydroxyglut_hydro"/>
</dbReference>
<dbReference type="Pfam" id="PF00753">
    <property type="entry name" value="Lactamase_B"/>
    <property type="match status" value="1"/>
</dbReference>
<protein>
    <recommendedName>
        <fullName evidence="3">Metallo-beta-lactamase domain-containing protein</fullName>
    </recommendedName>
</protein>
<dbReference type="AlphaFoldDB" id="A0A0F6RCC9"/>
<dbReference type="GO" id="GO:0017001">
    <property type="term" value="P:antibiotic catabolic process"/>
    <property type="evidence" value="ECO:0007669"/>
    <property type="project" value="UniProtKB-ARBA"/>
</dbReference>
<evidence type="ECO:0000256" key="1">
    <source>
        <dbReference type="ARBA" id="ARBA00005250"/>
    </source>
</evidence>
<dbReference type="PANTHER" id="PTHR42951">
    <property type="entry name" value="METALLO-BETA-LACTAMASE DOMAIN-CONTAINING"/>
    <property type="match status" value="1"/>
</dbReference>
<keyword evidence="5" id="KW-1185">Reference proteome</keyword>
<evidence type="ECO:0000259" key="3">
    <source>
        <dbReference type="SMART" id="SM00849"/>
    </source>
</evidence>
<dbReference type="InterPro" id="IPR001279">
    <property type="entry name" value="Metallo-B-lactamas"/>
</dbReference>
<dbReference type="HOGENOM" id="CLU_1019000_0_0_6"/>
<reference evidence="4 5" key="1">
    <citation type="submission" date="2015-02" db="EMBL/GenBank/DDBJ databases">
        <title>Complete genome sequence of Kangiella geojedonensis strain YCS-5T.</title>
        <authorList>
            <person name="Kim K.M."/>
        </authorList>
    </citation>
    <scope>NUCLEOTIDE SEQUENCE [LARGE SCALE GENOMIC DNA]</scope>
    <source>
        <strain evidence="4 5">YCS-5</strain>
    </source>
</reference>
<dbReference type="Proteomes" id="UP000034071">
    <property type="component" value="Chromosome"/>
</dbReference>
<gene>
    <name evidence="4" type="ORF">TQ33_0957</name>
</gene>
<proteinExistence type="inferred from homology"/>
<dbReference type="OrthoDB" id="9769598at2"/>
<dbReference type="STRING" id="914150.TQ33_0957"/>
<accession>A0A0F6RCC9</accession>
<dbReference type="SMART" id="SM00849">
    <property type="entry name" value="Lactamase_B"/>
    <property type="match status" value="1"/>
</dbReference>
<feature type="chain" id="PRO_5002508940" description="Metallo-beta-lactamase domain-containing protein" evidence="2">
    <location>
        <begin position="25"/>
        <end position="271"/>
    </location>
</feature>
<feature type="domain" description="Metallo-beta-lactamase" evidence="3">
    <location>
        <begin position="48"/>
        <end position="191"/>
    </location>
</feature>
<dbReference type="RefSeq" id="WP_046561046.1">
    <property type="nucleotide sequence ID" value="NZ_CP010975.1"/>
</dbReference>
<dbReference type="Gene3D" id="3.60.15.10">
    <property type="entry name" value="Ribonuclease Z/Hydroxyacylglutathione hydrolase-like"/>
    <property type="match status" value="2"/>
</dbReference>
<dbReference type="InterPro" id="IPR050855">
    <property type="entry name" value="NDM-1-like"/>
</dbReference>
<dbReference type="KEGG" id="kge:TQ33_0957"/>
<evidence type="ECO:0000256" key="2">
    <source>
        <dbReference type="SAM" id="SignalP"/>
    </source>
</evidence>
<dbReference type="PANTHER" id="PTHR42951:SF4">
    <property type="entry name" value="ACYL-COENZYME A THIOESTERASE MBLAC2"/>
    <property type="match status" value="1"/>
</dbReference>